<dbReference type="InterPro" id="IPR036388">
    <property type="entry name" value="WH-like_DNA-bd_sf"/>
</dbReference>
<dbReference type="CDD" id="cd07377">
    <property type="entry name" value="WHTH_GntR"/>
    <property type="match status" value="1"/>
</dbReference>
<accession>H3NQA3</accession>
<dbReference type="AlphaFoldDB" id="H3NQA3"/>
<comment type="caution">
    <text evidence="5">The sequence shown here is derived from an EMBL/GenBank/DDBJ whole genome shotgun (WGS) entry which is preliminary data.</text>
</comment>
<dbReference type="HOGENOM" id="CLU_063236_4_2_9"/>
<dbReference type="Gene3D" id="3.40.1410.10">
    <property type="entry name" value="Chorismate lyase-like"/>
    <property type="match status" value="1"/>
</dbReference>
<gene>
    <name evidence="5" type="ORF">HMPREF9709_01514</name>
</gene>
<dbReference type="PANTHER" id="PTHR44846:SF1">
    <property type="entry name" value="MANNOSYL-D-GLYCERATE TRANSPORT_METABOLISM SYSTEM REPRESSOR MNGR-RELATED"/>
    <property type="match status" value="1"/>
</dbReference>
<dbReference type="Proteomes" id="UP000004191">
    <property type="component" value="Unassembled WGS sequence"/>
</dbReference>
<dbReference type="PANTHER" id="PTHR44846">
    <property type="entry name" value="MANNOSYL-D-GLYCERATE TRANSPORT/METABOLISM SYSTEM REPRESSOR MNGR-RELATED"/>
    <property type="match status" value="1"/>
</dbReference>
<dbReference type="PRINTS" id="PR00035">
    <property type="entry name" value="HTHGNTR"/>
</dbReference>
<proteinExistence type="predicted"/>
<dbReference type="Pfam" id="PF00392">
    <property type="entry name" value="GntR"/>
    <property type="match status" value="1"/>
</dbReference>
<dbReference type="STRING" id="883114.HMPREF9709_01514"/>
<keyword evidence="1" id="KW-0805">Transcription regulation</keyword>
<dbReference type="InterPro" id="IPR000524">
    <property type="entry name" value="Tscrpt_reg_HTH_GntR"/>
</dbReference>
<dbReference type="GO" id="GO:0045892">
    <property type="term" value="P:negative regulation of DNA-templated transcription"/>
    <property type="evidence" value="ECO:0007669"/>
    <property type="project" value="TreeGrafter"/>
</dbReference>
<evidence type="ECO:0000313" key="5">
    <source>
        <dbReference type="EMBL" id="EHR32583.1"/>
    </source>
</evidence>
<name>H3NQA3_9FIRM</name>
<dbReference type="InterPro" id="IPR011663">
    <property type="entry name" value="UTRA"/>
</dbReference>
<dbReference type="SMART" id="SM00866">
    <property type="entry name" value="UTRA"/>
    <property type="match status" value="1"/>
</dbReference>
<dbReference type="SUPFAM" id="SSF64288">
    <property type="entry name" value="Chorismate lyase-like"/>
    <property type="match status" value="1"/>
</dbReference>
<dbReference type="RefSeq" id="WP_005399029.1">
    <property type="nucleotide sequence ID" value="NZ_JH601088.1"/>
</dbReference>
<dbReference type="PROSITE" id="PS50949">
    <property type="entry name" value="HTH_GNTR"/>
    <property type="match status" value="1"/>
</dbReference>
<keyword evidence="6" id="KW-1185">Reference proteome</keyword>
<dbReference type="InterPro" id="IPR028978">
    <property type="entry name" value="Chorismate_lyase_/UTRA_dom_sf"/>
</dbReference>
<dbReference type="InterPro" id="IPR050679">
    <property type="entry name" value="Bact_HTH_transcr_reg"/>
</dbReference>
<evidence type="ECO:0000259" key="4">
    <source>
        <dbReference type="PROSITE" id="PS50949"/>
    </source>
</evidence>
<dbReference type="GeneID" id="96999464"/>
<dbReference type="GO" id="GO:0003677">
    <property type="term" value="F:DNA binding"/>
    <property type="evidence" value="ECO:0007669"/>
    <property type="project" value="UniProtKB-KW"/>
</dbReference>
<dbReference type="Pfam" id="PF07702">
    <property type="entry name" value="UTRA"/>
    <property type="match status" value="1"/>
</dbReference>
<evidence type="ECO:0000256" key="1">
    <source>
        <dbReference type="ARBA" id="ARBA00023015"/>
    </source>
</evidence>
<organism evidence="5 6">
    <name type="scientific">Helcococcus kunzii ATCC 51366</name>
    <dbReference type="NCBI Taxonomy" id="883114"/>
    <lineage>
        <taxon>Bacteria</taxon>
        <taxon>Bacillati</taxon>
        <taxon>Bacillota</taxon>
        <taxon>Tissierellia</taxon>
        <taxon>Tissierellales</taxon>
        <taxon>Peptoniphilaceae</taxon>
        <taxon>Helcococcus</taxon>
    </lineage>
</organism>
<dbReference type="SUPFAM" id="SSF46785">
    <property type="entry name" value="Winged helix' DNA-binding domain"/>
    <property type="match status" value="1"/>
</dbReference>
<dbReference type="InterPro" id="IPR036390">
    <property type="entry name" value="WH_DNA-bd_sf"/>
</dbReference>
<dbReference type="SMART" id="SM00345">
    <property type="entry name" value="HTH_GNTR"/>
    <property type="match status" value="1"/>
</dbReference>
<keyword evidence="2" id="KW-0238">DNA-binding</keyword>
<keyword evidence="3" id="KW-0804">Transcription</keyword>
<dbReference type="Gene3D" id="1.10.10.10">
    <property type="entry name" value="Winged helix-like DNA-binding domain superfamily/Winged helix DNA-binding domain"/>
    <property type="match status" value="1"/>
</dbReference>
<dbReference type="GO" id="GO:0003700">
    <property type="term" value="F:DNA-binding transcription factor activity"/>
    <property type="evidence" value="ECO:0007669"/>
    <property type="project" value="InterPro"/>
</dbReference>
<evidence type="ECO:0000256" key="2">
    <source>
        <dbReference type="ARBA" id="ARBA00023125"/>
    </source>
</evidence>
<reference evidence="5 6" key="1">
    <citation type="submission" date="2012-01" db="EMBL/GenBank/DDBJ databases">
        <title>The Genome Sequence of Helcococcus kunzii ATCC 51366.</title>
        <authorList>
            <consortium name="The Broad Institute Genome Sequencing Platform"/>
            <person name="Earl A."/>
            <person name="Ward D."/>
            <person name="Feldgarden M."/>
            <person name="Gevers D."/>
            <person name="Huys G."/>
            <person name="Young S.K."/>
            <person name="Zeng Q."/>
            <person name="Gargeya S."/>
            <person name="Fitzgerald M."/>
            <person name="Haas B."/>
            <person name="Abouelleil A."/>
            <person name="Alvarado L."/>
            <person name="Arachchi H.M."/>
            <person name="Berlin A."/>
            <person name="Chapman S.B."/>
            <person name="Gearin G."/>
            <person name="Goldberg J."/>
            <person name="Griggs A."/>
            <person name="Gujja S."/>
            <person name="Hansen M."/>
            <person name="Heiman D."/>
            <person name="Howarth C."/>
            <person name="Larimer J."/>
            <person name="Lui A."/>
            <person name="MacDonald P.J.P."/>
            <person name="McCowen C."/>
            <person name="Montmayeur A."/>
            <person name="Murphy C."/>
            <person name="Neiman D."/>
            <person name="Pearson M."/>
            <person name="Priest M."/>
            <person name="Roberts A."/>
            <person name="Saif S."/>
            <person name="Shea T."/>
            <person name="Sisk P."/>
            <person name="Stolte C."/>
            <person name="Sykes S."/>
            <person name="Wortman J."/>
            <person name="Nusbaum C."/>
            <person name="Birren B."/>
        </authorList>
    </citation>
    <scope>NUCLEOTIDE SEQUENCE [LARGE SCALE GENOMIC DNA]</scope>
    <source>
        <strain evidence="5 6">ATCC 51366</strain>
    </source>
</reference>
<dbReference type="eggNOG" id="COG2188">
    <property type="taxonomic scope" value="Bacteria"/>
</dbReference>
<feature type="domain" description="HTH gntR-type" evidence="4">
    <location>
        <begin position="10"/>
        <end position="85"/>
    </location>
</feature>
<evidence type="ECO:0000313" key="6">
    <source>
        <dbReference type="Proteomes" id="UP000004191"/>
    </source>
</evidence>
<dbReference type="OrthoDB" id="9801546at2"/>
<dbReference type="EMBL" id="AGEI01000028">
    <property type="protein sequence ID" value="EHR32583.1"/>
    <property type="molecule type" value="Genomic_DNA"/>
</dbReference>
<evidence type="ECO:0000256" key="3">
    <source>
        <dbReference type="ARBA" id="ARBA00023163"/>
    </source>
</evidence>
<protein>
    <recommendedName>
        <fullName evidence="4">HTH gntR-type domain-containing protein</fullName>
    </recommendedName>
</protein>
<sequence length="245" mass="28509">MERIDNNSSTPLYKQIADILIEELCKAKNNEESKIVDKNDRLPTERKLSEIFNVSRVTIRQSMELLQKENYINRQQGKGTFLNRDKIVRPIAETKSFSNMVLESGRMPGAKLISASIELADKLDQVSFNITDQDYVLIMKRLRYADGEPCAYEVSHFNSNLFDLKNFDFNNKSIYKYLEEERGIITETLEKTIEIIYSDEEISKVFNIRLNTPVILVKAIVCNQDGEIIHLVYEYLLSDKFIFKI</sequence>